<gene>
    <name evidence="10" type="ORF">SAMN06295912_11877</name>
</gene>
<dbReference type="RefSeq" id="WP_089220419.1">
    <property type="nucleotide sequence ID" value="NZ_FZOS01000018.1"/>
</dbReference>
<dbReference type="EMBL" id="FZOS01000018">
    <property type="protein sequence ID" value="SNS83785.1"/>
    <property type="molecule type" value="Genomic_DNA"/>
</dbReference>
<keyword evidence="3 10" id="KW-0808">Transferase</keyword>
<dbReference type="GO" id="GO:0016020">
    <property type="term" value="C:membrane"/>
    <property type="evidence" value="ECO:0007669"/>
    <property type="project" value="UniProtKB-SubCell"/>
</dbReference>
<evidence type="ECO:0000256" key="4">
    <source>
        <dbReference type="ARBA" id="ARBA00022692"/>
    </source>
</evidence>
<keyword evidence="4 8" id="KW-0812">Transmembrane</keyword>
<feature type="transmembrane region" description="Helical" evidence="8">
    <location>
        <begin position="101"/>
        <end position="121"/>
    </location>
</feature>
<dbReference type="Pfam" id="PF13727">
    <property type="entry name" value="CoA_binding_3"/>
    <property type="match status" value="1"/>
</dbReference>
<dbReference type="Pfam" id="PF02397">
    <property type="entry name" value="Bac_transf"/>
    <property type="match status" value="1"/>
</dbReference>
<dbReference type="OrthoDB" id="9808602at2"/>
<organism evidence="10 11">
    <name type="scientific">Edaphosphingomonas laterariae</name>
    <dbReference type="NCBI Taxonomy" id="861865"/>
    <lineage>
        <taxon>Bacteria</taxon>
        <taxon>Pseudomonadati</taxon>
        <taxon>Pseudomonadota</taxon>
        <taxon>Alphaproteobacteria</taxon>
        <taxon>Sphingomonadales</taxon>
        <taxon>Rhizorhabdaceae</taxon>
        <taxon>Edaphosphingomonas</taxon>
    </lineage>
</organism>
<evidence type="ECO:0000256" key="1">
    <source>
        <dbReference type="ARBA" id="ARBA00004141"/>
    </source>
</evidence>
<keyword evidence="7" id="KW-0270">Exopolysaccharide synthesis</keyword>
<evidence type="ECO:0000256" key="6">
    <source>
        <dbReference type="ARBA" id="ARBA00023136"/>
    </source>
</evidence>
<keyword evidence="5 8" id="KW-1133">Transmembrane helix</keyword>
<dbReference type="InterPro" id="IPR017475">
    <property type="entry name" value="EPS_sugar_tfrase"/>
</dbReference>
<dbReference type="Proteomes" id="UP000198281">
    <property type="component" value="Unassembled WGS sequence"/>
</dbReference>
<dbReference type="Gene3D" id="3.40.50.720">
    <property type="entry name" value="NAD(P)-binding Rossmann-like Domain"/>
    <property type="match status" value="1"/>
</dbReference>
<dbReference type="AlphaFoldDB" id="A0A239HRH1"/>
<evidence type="ECO:0000256" key="3">
    <source>
        <dbReference type="ARBA" id="ARBA00022679"/>
    </source>
</evidence>
<dbReference type="GO" id="GO:0016780">
    <property type="term" value="F:phosphotransferase activity, for other substituted phosphate groups"/>
    <property type="evidence" value="ECO:0007669"/>
    <property type="project" value="TreeGrafter"/>
</dbReference>
<comment type="subcellular location">
    <subcellularLocation>
        <location evidence="1">Membrane</location>
        <topology evidence="1">Multi-pass membrane protein</topology>
    </subcellularLocation>
</comment>
<protein>
    <submittedName>
        <fullName evidence="10">Undecaprenyl-phosphate glucose phosphotransferase</fullName>
    </submittedName>
</protein>
<evidence type="ECO:0000256" key="8">
    <source>
        <dbReference type="SAM" id="Phobius"/>
    </source>
</evidence>
<dbReference type="PANTHER" id="PTHR30576">
    <property type="entry name" value="COLANIC BIOSYNTHESIS UDP-GLUCOSE LIPID CARRIER TRANSFERASE"/>
    <property type="match status" value="1"/>
</dbReference>
<dbReference type="GO" id="GO:0000271">
    <property type="term" value="P:polysaccharide biosynthetic process"/>
    <property type="evidence" value="ECO:0007669"/>
    <property type="project" value="UniProtKB-KW"/>
</dbReference>
<feature type="domain" description="Bacterial sugar transferase" evidence="9">
    <location>
        <begin position="297"/>
        <end position="485"/>
    </location>
</feature>
<evidence type="ECO:0000313" key="11">
    <source>
        <dbReference type="Proteomes" id="UP000198281"/>
    </source>
</evidence>
<proteinExistence type="inferred from homology"/>
<keyword evidence="6 8" id="KW-0472">Membrane</keyword>
<name>A0A239HRH1_9SPHN</name>
<evidence type="ECO:0000256" key="2">
    <source>
        <dbReference type="ARBA" id="ARBA00006464"/>
    </source>
</evidence>
<evidence type="ECO:0000313" key="10">
    <source>
        <dbReference type="EMBL" id="SNS83785.1"/>
    </source>
</evidence>
<evidence type="ECO:0000256" key="7">
    <source>
        <dbReference type="ARBA" id="ARBA00023169"/>
    </source>
</evidence>
<evidence type="ECO:0000256" key="5">
    <source>
        <dbReference type="ARBA" id="ARBA00022989"/>
    </source>
</evidence>
<feature type="transmembrane region" description="Helical" evidence="8">
    <location>
        <begin position="127"/>
        <end position="147"/>
    </location>
</feature>
<accession>A0A239HRH1</accession>
<sequence length="491" mass="54030">MTPPTGQIAVPGAGDVPFAPKLRFTSNVISSLAAVADLICLLLAGPVAALIYDQLIGLPYDESIHTTAAIIAGVNFFLIRLSRDAYSSPLARGGEAHQGGVLDYVIASVLVVATIWQLGMLDTFSRGVILAYVVTVLALLFVSTYALRGAIALLVKAGYIGQRIVIYGADEQISQRALTLLDVARLPYLSIVGVADGRKTRVDVDGHARAPFIGGLDAVVELARRGEVDQVLIALPKITQERLDEILADLAEVAVDICLILRESVELTTRYDLKFIGNVPTLALWQRPIRDWHGILKAVEDRGLALLGILFLSPLLIATALAIRFTSPGPILFVQRRFGFNNVEIEVLKFRSMYVDKGDATGAERTTRNDNRVTPVGRIIRRLSIDELPQLFNVLRGDMSIVGPRPHATHMKVGDAYYFDAVKGYSARHRVKPGITGLAQVRGLRGEIDTIEKARKRVEYDRYYIDNWSLALDFRIIVETAFKVVWDKDVY</sequence>
<dbReference type="InterPro" id="IPR003362">
    <property type="entry name" value="Bact_transf"/>
</dbReference>
<feature type="transmembrane region" description="Helical" evidence="8">
    <location>
        <begin position="304"/>
        <end position="325"/>
    </location>
</feature>
<dbReference type="PANTHER" id="PTHR30576:SF0">
    <property type="entry name" value="UNDECAPRENYL-PHOSPHATE N-ACETYLGALACTOSAMINYL 1-PHOSPHATE TRANSFERASE-RELATED"/>
    <property type="match status" value="1"/>
</dbReference>
<feature type="transmembrane region" description="Helical" evidence="8">
    <location>
        <begin position="64"/>
        <end position="81"/>
    </location>
</feature>
<dbReference type="NCBIfam" id="TIGR03025">
    <property type="entry name" value="EPS_sugtrans"/>
    <property type="match status" value="1"/>
</dbReference>
<comment type="similarity">
    <text evidence="2">Belongs to the bacterial sugar transferase family.</text>
</comment>
<keyword evidence="11" id="KW-1185">Reference proteome</keyword>
<reference evidence="11" key="1">
    <citation type="submission" date="2017-06" db="EMBL/GenBank/DDBJ databases">
        <authorList>
            <person name="Varghese N."/>
            <person name="Submissions S."/>
        </authorList>
    </citation>
    <scope>NUCLEOTIDE SEQUENCE [LARGE SCALE GENOMIC DNA]</scope>
    <source>
        <strain evidence="11">LNB2</strain>
    </source>
</reference>
<evidence type="ECO:0000259" key="9">
    <source>
        <dbReference type="Pfam" id="PF02397"/>
    </source>
</evidence>
<feature type="transmembrane region" description="Helical" evidence="8">
    <location>
        <begin position="28"/>
        <end position="52"/>
    </location>
</feature>